<comment type="cofactor">
    <cofactor evidence="1">
        <name>pantetheine 4'-phosphate</name>
        <dbReference type="ChEBI" id="CHEBI:47942"/>
    </cofactor>
</comment>
<dbReference type="Pfam" id="PF00550">
    <property type="entry name" value="PP-binding"/>
    <property type="match status" value="1"/>
</dbReference>
<dbReference type="InterPro" id="IPR009081">
    <property type="entry name" value="PP-bd_ACP"/>
</dbReference>
<dbReference type="SUPFAM" id="SSF52777">
    <property type="entry name" value="CoA-dependent acyltransferases"/>
    <property type="match status" value="2"/>
</dbReference>
<dbReference type="InterPro" id="IPR006162">
    <property type="entry name" value="Ppantetheine_attach_site"/>
</dbReference>
<dbReference type="PROSITE" id="PS50075">
    <property type="entry name" value="CARRIER"/>
    <property type="match status" value="1"/>
</dbReference>
<evidence type="ECO:0000256" key="3">
    <source>
        <dbReference type="ARBA" id="ARBA00022553"/>
    </source>
</evidence>
<gene>
    <name evidence="6" type="ORF">EC604_00630</name>
</gene>
<dbReference type="Gene3D" id="1.10.1200.10">
    <property type="entry name" value="ACP-like"/>
    <property type="match status" value="1"/>
</dbReference>
<dbReference type="InterPro" id="IPR036736">
    <property type="entry name" value="ACP-like_sf"/>
</dbReference>
<dbReference type="InterPro" id="IPR000873">
    <property type="entry name" value="AMP-dep_synth/lig_dom"/>
</dbReference>
<feature type="region of interest" description="Disordered" evidence="4">
    <location>
        <begin position="665"/>
        <end position="684"/>
    </location>
</feature>
<dbReference type="Gene3D" id="3.30.559.30">
    <property type="entry name" value="Nonribosomal peptide synthetase, condensation domain"/>
    <property type="match status" value="1"/>
</dbReference>
<dbReference type="EMBL" id="RIAS01000001">
    <property type="protein sequence ID" value="KAA8782351.1"/>
    <property type="molecule type" value="Genomic_DNA"/>
</dbReference>
<dbReference type="PROSITE" id="PS00012">
    <property type="entry name" value="PHOSPHOPANTETHEINE"/>
    <property type="match status" value="1"/>
</dbReference>
<proteinExistence type="predicted"/>
<dbReference type="RefSeq" id="WP_123062299.1">
    <property type="nucleotide sequence ID" value="NZ_RIAS01000001.1"/>
</dbReference>
<evidence type="ECO:0000256" key="2">
    <source>
        <dbReference type="ARBA" id="ARBA00022450"/>
    </source>
</evidence>
<keyword evidence="3" id="KW-0597">Phosphoprotein</keyword>
<dbReference type="Gene3D" id="3.30.300.30">
    <property type="match status" value="1"/>
</dbReference>
<keyword evidence="2" id="KW-0596">Phosphopantetheine</keyword>
<accession>A0A5M9WJK6</accession>
<dbReference type="InterPro" id="IPR045851">
    <property type="entry name" value="AMP-bd_C_sf"/>
</dbReference>
<dbReference type="Proteomes" id="UP000323664">
    <property type="component" value="Unassembled WGS sequence"/>
</dbReference>
<reference evidence="6 7" key="1">
    <citation type="journal article" date="2019" name="J. Ind. Microbiol. Biotechnol.">
        <title>Paenibacillus amylolyticus 27C64 has a diverse set of carbohydrate-active enzymes and complete pectin deconstruction system.</title>
        <authorList>
            <person name="Keggi C."/>
            <person name="Doran-Peterson J."/>
        </authorList>
    </citation>
    <scope>NUCLEOTIDE SEQUENCE [LARGE SCALE GENOMIC DNA]</scope>
    <source>
        <strain evidence="6 7">27C64</strain>
    </source>
</reference>
<organism evidence="6 7">
    <name type="scientific">Paenibacillus amylolyticus</name>
    <dbReference type="NCBI Taxonomy" id="1451"/>
    <lineage>
        <taxon>Bacteria</taxon>
        <taxon>Bacillati</taxon>
        <taxon>Bacillota</taxon>
        <taxon>Bacilli</taxon>
        <taxon>Bacillales</taxon>
        <taxon>Paenibacillaceae</taxon>
        <taxon>Paenibacillus</taxon>
    </lineage>
</organism>
<dbReference type="PANTHER" id="PTHR45398">
    <property type="match status" value="1"/>
</dbReference>
<dbReference type="InterPro" id="IPR042099">
    <property type="entry name" value="ANL_N_sf"/>
</dbReference>
<dbReference type="Gene3D" id="3.40.50.12780">
    <property type="entry name" value="N-terminal domain of ligase-like"/>
    <property type="match status" value="1"/>
</dbReference>
<dbReference type="SUPFAM" id="SSF56801">
    <property type="entry name" value="Acetyl-CoA synthetase-like"/>
    <property type="match status" value="1"/>
</dbReference>
<dbReference type="Pfam" id="PF00668">
    <property type="entry name" value="Condensation"/>
    <property type="match status" value="1"/>
</dbReference>
<dbReference type="Pfam" id="PF00501">
    <property type="entry name" value="AMP-binding"/>
    <property type="match status" value="1"/>
</dbReference>
<evidence type="ECO:0000313" key="7">
    <source>
        <dbReference type="Proteomes" id="UP000323664"/>
    </source>
</evidence>
<dbReference type="SUPFAM" id="SSF47336">
    <property type="entry name" value="ACP-like"/>
    <property type="match status" value="1"/>
</dbReference>
<dbReference type="InterPro" id="IPR023213">
    <property type="entry name" value="CAT-like_dom_sf"/>
</dbReference>
<dbReference type="InterPro" id="IPR001242">
    <property type="entry name" value="Condensation_dom"/>
</dbReference>
<dbReference type="AlphaFoldDB" id="A0A5M9WJK6"/>
<comment type="caution">
    <text evidence="6">The sequence shown here is derived from an EMBL/GenBank/DDBJ whole genome shotgun (WGS) entry which is preliminary data.</text>
</comment>
<evidence type="ECO:0000256" key="1">
    <source>
        <dbReference type="ARBA" id="ARBA00001957"/>
    </source>
</evidence>
<dbReference type="CDD" id="cd19531">
    <property type="entry name" value="LCL_NRPS-like"/>
    <property type="match status" value="1"/>
</dbReference>
<dbReference type="PANTHER" id="PTHR45398:SF1">
    <property type="entry name" value="ENZYME, PUTATIVE (JCVI)-RELATED"/>
    <property type="match status" value="1"/>
</dbReference>
<sequence length="1256" mass="142798">MSFHTNLQRYIRNELPVQQLSISMRATTSYGTWNKRYIPATASAVLNTQEHFKYGQRPKLWDSESNLLAGEPAVLVGKALDYSGHPQTLAEAFDLTVRNHPKKKLHYKMENGEVRISDYLDLSQHAESILQGLSQQGVEPGDSVILQIERIDHFVAAIWACILGGMNPAPLKPALHLPTDHVDHQKLKQVWKLLDYPLVVGDFAGIFEEEGKREGAVISINELSQHNRCQNRHSSEPHDPVLTLFTSGTTGTPKCVRYQNRQILANIIGIKQHLGLTSEEITLNWMPLYHAGGLLTNHILGVVLGCEQVLSSVERFLNSPTSWLEDIEEHQVTFTWAPNFAYAQLNQHKAVHARPWDLSSIRTILNVGQPISARTGKEFLHQLAPFGLNANSIVPAYGMTEFSGSLCFSRTFDHSETGGIQHIVKGSLDGKLIFADASNTEETIAFAEIGEVIPGISLRIVNDCNVPLPEAHVGRVQLKGDSIITEYFKNKEATNNVLTNDGWFESGDLGFVKGGRLTLTGREKDVLIMNGKNLYNYEIEAVMKKVYGVDADYVAVAGISGGESGNDQLLLFYSPLNDDEALNMFVIQEMRGNISRQFGVNPRYIVPVSKREFPRTPTGKIQRLQLVDLLLDGQFDETLNRIDCMLHERQQVQKMMEEEVAATSVEQDACGQAEEEDSEEAPNQQDKCCIIHYTSEQDHCHEALVYTKVREYVKEHNVHLDRIEVYRQPHIGEGASLSSEYYPFLEKAFQSVLGLTEVASHDDFFQLGGDSLRMTRLLAMIASEYKVRISTQRFFRQATINGILQELLNAEPLNNHTPIPVQQQRTEKLPLTMKQKSQWVLHMIAPESAFYTNTFSIHFTGVFHIYKLQNALQALIMRHEALRVRYGIQDGEPYQYVEKPASEIEIRRVDLTQLQEHERHVGIRTEIDQEANLRFDLMNDACLRLCLIDCGPDKHILVVSMHHIISDGWSVEIFANELVQLYVSGLEDSHPMLTPPSVSYSDYVLWQSSMEQGSDSALWELKDYWISKLNRTLPIIQVPYDFPYSEVRTYRGNTLERIVDSQLTSRTLAKANRSGVTLFMLLFAVYGYLIHRFTRQPYIPIGTVMSNRTRAEVEKLIGFVANTVILPVEFSEDMTFDDLLQQVKDISLDAYQHQEVPLEMLLPDLSYHMAPGVTPGFQVMFTLQNEFTHHYQLQNLSVQLMIEAGSTSKYDLILHVYEESDILKLRMEYNTDVYRMETIERLLEFYITMLEGVVEH</sequence>
<evidence type="ECO:0000313" key="6">
    <source>
        <dbReference type="EMBL" id="KAA8782351.1"/>
    </source>
</evidence>
<dbReference type="GO" id="GO:0008610">
    <property type="term" value="P:lipid biosynthetic process"/>
    <property type="evidence" value="ECO:0007669"/>
    <property type="project" value="UniProtKB-ARBA"/>
</dbReference>
<dbReference type="Gene3D" id="3.30.559.10">
    <property type="entry name" value="Chloramphenicol acetyltransferase-like domain"/>
    <property type="match status" value="1"/>
</dbReference>
<feature type="domain" description="Carrier" evidence="5">
    <location>
        <begin position="736"/>
        <end position="811"/>
    </location>
</feature>
<name>A0A5M9WJK6_PAEAM</name>
<evidence type="ECO:0000259" key="5">
    <source>
        <dbReference type="PROSITE" id="PS50075"/>
    </source>
</evidence>
<dbReference type="GO" id="GO:0003824">
    <property type="term" value="F:catalytic activity"/>
    <property type="evidence" value="ECO:0007669"/>
    <property type="project" value="InterPro"/>
</dbReference>
<evidence type="ECO:0000256" key="4">
    <source>
        <dbReference type="SAM" id="MobiDB-lite"/>
    </source>
</evidence>
<protein>
    <submittedName>
        <fullName evidence="6">AMP-binding protein</fullName>
    </submittedName>
</protein>
<dbReference type="OrthoDB" id="9765680at2"/>